<dbReference type="Gene3D" id="3.60.15.10">
    <property type="entry name" value="Ribonuclease Z/Hydroxyacylglutathione hydrolase-like"/>
    <property type="match status" value="1"/>
</dbReference>
<evidence type="ECO:0000256" key="3">
    <source>
        <dbReference type="ARBA" id="ARBA00022801"/>
    </source>
</evidence>
<dbReference type="eggNOG" id="COG0491">
    <property type="taxonomic scope" value="Bacteria"/>
</dbReference>
<dbReference type="CDD" id="cd07720">
    <property type="entry name" value="OPHC2-like_MBL-fold"/>
    <property type="match status" value="1"/>
</dbReference>
<keyword evidence="5" id="KW-0732">Signal</keyword>
<feature type="signal peptide" evidence="5">
    <location>
        <begin position="1"/>
        <end position="26"/>
    </location>
</feature>
<sequence>MSTLRTLYRFAAAVGCASLMNGIALSPVTAEPVATQPQQVAGYYRMNMGDLEVTALYDGYVRLDPEWLQGISTESLDSLLDAMFIDAESGIQTAVNGYLINTGNNLILVDAGAAACFGSTMGFLKENLQASGYTTEQVDTVLLTHLHPDHSCGLADAEGAAVFPNATIHIPQAEAEFWLDTSLDDVAEADQPFFNMARAAVAPYVEEKLQRFKTDILPGVESVPSHGHTPGHTGYLFRAGDDNLMVWGDVLHNHAVQFKHPEVVIEADWDKEQARSSRMRMLALSSEEKFWVAGAHLPFPGLGHVRGTGNGYSWVPAEFSPVEVDSASAP</sequence>
<dbReference type="GO" id="GO:0046872">
    <property type="term" value="F:metal ion binding"/>
    <property type="evidence" value="ECO:0007669"/>
    <property type="project" value="UniProtKB-KW"/>
</dbReference>
<keyword evidence="3" id="KW-0378">Hydrolase</keyword>
<dbReference type="PANTHER" id="PTHR42978:SF6">
    <property type="entry name" value="QUORUM-QUENCHING LACTONASE YTNP-RELATED"/>
    <property type="match status" value="1"/>
</dbReference>
<evidence type="ECO:0000256" key="2">
    <source>
        <dbReference type="ARBA" id="ARBA00022723"/>
    </source>
</evidence>
<comment type="similarity">
    <text evidence="1">Belongs to the metallo-beta-lactamase superfamily.</text>
</comment>
<keyword evidence="2" id="KW-0479">Metal-binding</keyword>
<dbReference type="AlphaFoldDB" id="A0A061JSC7"/>
<dbReference type="InterPro" id="IPR001279">
    <property type="entry name" value="Metallo-B-lactamas"/>
</dbReference>
<organism evidence="7 8">
    <name type="scientific">Stutzerimonas stutzeri KOS6</name>
    <dbReference type="NCBI Taxonomy" id="1218352"/>
    <lineage>
        <taxon>Bacteria</taxon>
        <taxon>Pseudomonadati</taxon>
        <taxon>Pseudomonadota</taxon>
        <taxon>Gammaproteobacteria</taxon>
        <taxon>Pseudomonadales</taxon>
        <taxon>Pseudomonadaceae</taxon>
        <taxon>Stutzerimonas</taxon>
    </lineage>
</organism>
<comment type="caution">
    <text evidence="7">The sequence shown here is derived from an EMBL/GenBank/DDBJ whole genome shotgun (WGS) entry which is preliminary data.</text>
</comment>
<dbReference type="SUPFAM" id="SSF56281">
    <property type="entry name" value="Metallo-hydrolase/oxidoreductase"/>
    <property type="match status" value="1"/>
</dbReference>
<evidence type="ECO:0000256" key="5">
    <source>
        <dbReference type="SAM" id="SignalP"/>
    </source>
</evidence>
<dbReference type="Pfam" id="PF00753">
    <property type="entry name" value="Lactamase_B"/>
    <property type="match status" value="1"/>
</dbReference>
<accession>A0A061JSC7</accession>
<keyword evidence="4" id="KW-0862">Zinc</keyword>
<dbReference type="InterPro" id="IPR036866">
    <property type="entry name" value="RibonucZ/Hydroxyglut_hydro"/>
</dbReference>
<reference evidence="7 8" key="1">
    <citation type="journal article" date="2013" name="Genome Announc.">
        <title>Draft Genome of the Nitrogen-Fixing Bacterium Pseudomonas stutzeri Strain KOS6 Isolated from Industrial Hydrocarbon Sludge.</title>
        <authorList>
            <person name="Grigoryeva T.V."/>
            <person name="Laikov A.V."/>
            <person name="Naumova R.P."/>
            <person name="Manolov A.I."/>
            <person name="Larin A.K."/>
            <person name="Karpova I.Y."/>
            <person name="Semashko T.A."/>
            <person name="Alexeev D.G."/>
            <person name="Kostryukova E.S."/>
            <person name="Muller R."/>
            <person name="Govorun V.M."/>
        </authorList>
    </citation>
    <scope>NUCLEOTIDE SEQUENCE [LARGE SCALE GENOMIC DNA]</scope>
    <source>
        <strain evidence="7 8">KOS6</strain>
    </source>
</reference>
<evidence type="ECO:0000256" key="4">
    <source>
        <dbReference type="ARBA" id="ARBA00022833"/>
    </source>
</evidence>
<dbReference type="SMART" id="SM00849">
    <property type="entry name" value="Lactamase_B"/>
    <property type="match status" value="1"/>
</dbReference>
<evidence type="ECO:0000313" key="7">
    <source>
        <dbReference type="EMBL" id="EWC41245.1"/>
    </source>
</evidence>
<protein>
    <submittedName>
        <fullName evidence="7">Beta-lactamase</fullName>
    </submittedName>
</protein>
<evidence type="ECO:0000313" key="8">
    <source>
        <dbReference type="Proteomes" id="UP000026923"/>
    </source>
</evidence>
<dbReference type="EMBL" id="AMCZ02000012">
    <property type="protein sequence ID" value="EWC41245.1"/>
    <property type="molecule type" value="Genomic_DNA"/>
</dbReference>
<feature type="domain" description="Metallo-beta-lactamase" evidence="6">
    <location>
        <begin position="94"/>
        <end position="296"/>
    </location>
</feature>
<dbReference type="GO" id="GO:0016787">
    <property type="term" value="F:hydrolase activity"/>
    <property type="evidence" value="ECO:0007669"/>
    <property type="project" value="UniProtKB-KW"/>
</dbReference>
<dbReference type="HOGENOM" id="CLU_056519_0_0_6"/>
<name>A0A061JSC7_STUST</name>
<evidence type="ECO:0000256" key="1">
    <source>
        <dbReference type="ARBA" id="ARBA00007749"/>
    </source>
</evidence>
<dbReference type="InterPro" id="IPR051013">
    <property type="entry name" value="MBL_superfamily_lactonases"/>
</dbReference>
<feature type="chain" id="PRO_5001602150" evidence="5">
    <location>
        <begin position="27"/>
        <end position="330"/>
    </location>
</feature>
<dbReference type="Proteomes" id="UP000026923">
    <property type="component" value="Unassembled WGS sequence"/>
</dbReference>
<dbReference type="PANTHER" id="PTHR42978">
    <property type="entry name" value="QUORUM-QUENCHING LACTONASE YTNP-RELATED-RELATED"/>
    <property type="match status" value="1"/>
</dbReference>
<evidence type="ECO:0000259" key="6">
    <source>
        <dbReference type="SMART" id="SM00849"/>
    </source>
</evidence>
<gene>
    <name evidence="7" type="ORF">B597_011300</name>
</gene>
<proteinExistence type="inferred from homology"/>